<dbReference type="RefSeq" id="WP_252252754.1">
    <property type="nucleotide sequence ID" value="NZ_CP098736.1"/>
</dbReference>
<reference evidence="1" key="1">
    <citation type="submission" date="2022-06" db="EMBL/GenBank/DDBJ databases">
        <title>Complete genome sequence and characterization of Cupriavidus gilardii QJ1 isolated from contaminating cells.</title>
        <authorList>
            <person name="Qi J."/>
        </authorList>
    </citation>
    <scope>NUCLEOTIDE SEQUENCE</scope>
    <source>
        <strain evidence="1">QJ1</strain>
    </source>
</reference>
<organism evidence="1 2">
    <name type="scientific">Cupriavidus gilardii</name>
    <dbReference type="NCBI Taxonomy" id="82541"/>
    <lineage>
        <taxon>Bacteria</taxon>
        <taxon>Pseudomonadati</taxon>
        <taxon>Pseudomonadota</taxon>
        <taxon>Betaproteobacteria</taxon>
        <taxon>Burkholderiales</taxon>
        <taxon>Burkholderiaceae</taxon>
        <taxon>Cupriavidus</taxon>
    </lineage>
</organism>
<evidence type="ECO:0000313" key="2">
    <source>
        <dbReference type="Proteomes" id="UP001056648"/>
    </source>
</evidence>
<keyword evidence="2" id="KW-1185">Reference proteome</keyword>
<name>A0ABY4VRZ2_9BURK</name>
<proteinExistence type="predicted"/>
<dbReference type="Proteomes" id="UP001056648">
    <property type="component" value="Chromosome 2"/>
</dbReference>
<dbReference type="EMBL" id="CP098736">
    <property type="protein sequence ID" value="USE79032.1"/>
    <property type="molecule type" value="Genomic_DNA"/>
</dbReference>
<accession>A0ABY4VRZ2</accession>
<protein>
    <submittedName>
        <fullName evidence="1">Uncharacterized protein</fullName>
    </submittedName>
</protein>
<sequence>MTTNLKRLTPAEAREIAGPTVTERVDAALDIIREAAEKKQREVALHGDFWANGGYGSDRSTRLAKQYDEAVKQLKELGYKVWFFYEERQFVNMYTVVEW</sequence>
<evidence type="ECO:0000313" key="1">
    <source>
        <dbReference type="EMBL" id="USE79032.1"/>
    </source>
</evidence>
<gene>
    <name evidence="1" type="ORF">NDR89_20560</name>
</gene>